<dbReference type="SMART" id="SM00389">
    <property type="entry name" value="HOX"/>
    <property type="match status" value="1"/>
</dbReference>
<comment type="subcellular location">
    <subcellularLocation>
        <location evidence="1 8 9">Nucleus</location>
    </subcellularLocation>
</comment>
<evidence type="ECO:0000259" key="12">
    <source>
        <dbReference type="PROSITE" id="PS50071"/>
    </source>
</evidence>
<dbReference type="InterPro" id="IPR051649">
    <property type="entry name" value="CUT_Homeobox"/>
</dbReference>
<dbReference type="AlphaFoldDB" id="A0A0R3WE88"/>
<evidence type="ECO:0000256" key="9">
    <source>
        <dbReference type="RuleBase" id="RU000682"/>
    </source>
</evidence>
<gene>
    <name evidence="14" type="ORF">TASK_LOCUS9121</name>
</gene>
<dbReference type="Gene3D" id="1.10.10.60">
    <property type="entry name" value="Homeodomain-like"/>
    <property type="match status" value="1"/>
</dbReference>
<dbReference type="Gene3D" id="1.10.260.40">
    <property type="entry name" value="lambda repressor-like DNA-binding domains"/>
    <property type="match status" value="1"/>
</dbReference>
<keyword evidence="3 10" id="KW-0805">Transcription regulation</keyword>
<feature type="compositionally biased region" description="Polar residues" evidence="11">
    <location>
        <begin position="530"/>
        <end position="561"/>
    </location>
</feature>
<feature type="region of interest" description="Disordered" evidence="11">
    <location>
        <begin position="422"/>
        <end position="452"/>
    </location>
</feature>
<evidence type="ECO:0000259" key="13">
    <source>
        <dbReference type="PROSITE" id="PS51042"/>
    </source>
</evidence>
<dbReference type="InterPro" id="IPR010982">
    <property type="entry name" value="Lambda_DNA-bd_dom_sf"/>
</dbReference>
<evidence type="ECO:0000256" key="7">
    <source>
        <dbReference type="ARBA" id="ARBA00023242"/>
    </source>
</evidence>
<feature type="region of interest" description="Disordered" evidence="11">
    <location>
        <begin position="510"/>
        <end position="564"/>
    </location>
</feature>
<dbReference type="WBParaSite" id="TASK_0000912001-mRNA-1">
    <property type="protein sequence ID" value="TASK_0000912001-mRNA-1"/>
    <property type="gene ID" value="TASK_0000912001"/>
</dbReference>
<evidence type="ECO:0000256" key="5">
    <source>
        <dbReference type="ARBA" id="ARBA00023155"/>
    </source>
</evidence>
<feature type="region of interest" description="Disordered" evidence="11">
    <location>
        <begin position="317"/>
        <end position="349"/>
    </location>
</feature>
<dbReference type="Pfam" id="PF00046">
    <property type="entry name" value="Homeodomain"/>
    <property type="match status" value="1"/>
</dbReference>
<dbReference type="CDD" id="cd00086">
    <property type="entry name" value="homeodomain"/>
    <property type="match status" value="1"/>
</dbReference>
<dbReference type="InterPro" id="IPR003350">
    <property type="entry name" value="CUT_dom"/>
</dbReference>
<evidence type="ECO:0000256" key="2">
    <source>
        <dbReference type="ARBA" id="ARBA00008190"/>
    </source>
</evidence>
<dbReference type="SUPFAM" id="SSF47413">
    <property type="entry name" value="lambda repressor-like DNA-binding domains"/>
    <property type="match status" value="1"/>
</dbReference>
<dbReference type="InterPro" id="IPR001356">
    <property type="entry name" value="HD"/>
</dbReference>
<comment type="similarity">
    <text evidence="2 10">Belongs to the CUT homeobox family.</text>
</comment>
<keyword evidence="4 8" id="KW-0238">DNA-binding</keyword>
<dbReference type="PROSITE" id="PS51042">
    <property type="entry name" value="CUT"/>
    <property type="match status" value="1"/>
</dbReference>
<proteinExistence type="inferred from homology"/>
<reference evidence="14 15" key="2">
    <citation type="submission" date="2018-11" db="EMBL/GenBank/DDBJ databases">
        <authorList>
            <consortium name="Pathogen Informatics"/>
        </authorList>
    </citation>
    <scope>NUCLEOTIDE SEQUENCE [LARGE SCALE GENOMIC DNA]</scope>
</reference>
<keyword evidence="5 8" id="KW-0371">Homeobox</keyword>
<evidence type="ECO:0000256" key="8">
    <source>
        <dbReference type="PROSITE-ProRule" id="PRU00108"/>
    </source>
</evidence>
<organism evidence="16">
    <name type="scientific">Taenia asiatica</name>
    <name type="common">Asian tapeworm</name>
    <dbReference type="NCBI Taxonomy" id="60517"/>
    <lineage>
        <taxon>Eukaryota</taxon>
        <taxon>Metazoa</taxon>
        <taxon>Spiralia</taxon>
        <taxon>Lophotrochozoa</taxon>
        <taxon>Platyhelminthes</taxon>
        <taxon>Cestoda</taxon>
        <taxon>Eucestoda</taxon>
        <taxon>Cyclophyllidea</taxon>
        <taxon>Taeniidae</taxon>
        <taxon>Taenia</taxon>
    </lineage>
</organism>
<feature type="DNA-binding region" description="Homeobox" evidence="8">
    <location>
        <begin position="452"/>
        <end position="511"/>
    </location>
</feature>
<evidence type="ECO:0000313" key="15">
    <source>
        <dbReference type="Proteomes" id="UP000282613"/>
    </source>
</evidence>
<accession>A0A0R3WE88</accession>
<dbReference type="GO" id="GO:0000978">
    <property type="term" value="F:RNA polymerase II cis-regulatory region sequence-specific DNA binding"/>
    <property type="evidence" value="ECO:0007669"/>
    <property type="project" value="TreeGrafter"/>
</dbReference>
<protein>
    <recommendedName>
        <fullName evidence="10">One cut domain family member</fullName>
    </recommendedName>
</protein>
<dbReference type="Pfam" id="PF02376">
    <property type="entry name" value="CUT"/>
    <property type="match status" value="1"/>
</dbReference>
<dbReference type="InterPro" id="IPR009057">
    <property type="entry name" value="Homeodomain-like_sf"/>
</dbReference>
<evidence type="ECO:0000256" key="6">
    <source>
        <dbReference type="ARBA" id="ARBA00023163"/>
    </source>
</evidence>
<dbReference type="GO" id="GO:0005634">
    <property type="term" value="C:nucleus"/>
    <property type="evidence" value="ECO:0007669"/>
    <property type="project" value="UniProtKB-SubCell"/>
</dbReference>
<evidence type="ECO:0000313" key="16">
    <source>
        <dbReference type="WBParaSite" id="TASK_0000912001-mRNA-1"/>
    </source>
</evidence>
<evidence type="ECO:0000256" key="1">
    <source>
        <dbReference type="ARBA" id="ARBA00004123"/>
    </source>
</evidence>
<keyword evidence="15" id="KW-1185">Reference proteome</keyword>
<feature type="domain" description="CUT" evidence="13">
    <location>
        <begin position="343"/>
        <end position="429"/>
    </location>
</feature>
<keyword evidence="6 10" id="KW-0804">Transcription</keyword>
<evidence type="ECO:0000256" key="11">
    <source>
        <dbReference type="SAM" id="MobiDB-lite"/>
    </source>
</evidence>
<dbReference type="SMART" id="SM01109">
    <property type="entry name" value="CUT"/>
    <property type="match status" value="1"/>
</dbReference>
<feature type="domain" description="Homeobox" evidence="12">
    <location>
        <begin position="450"/>
        <end position="510"/>
    </location>
</feature>
<dbReference type="OrthoDB" id="10068888at2759"/>
<feature type="compositionally biased region" description="Basic and acidic residues" evidence="11">
    <location>
        <begin position="510"/>
        <end position="519"/>
    </location>
</feature>
<dbReference type="PROSITE" id="PS50071">
    <property type="entry name" value="HOMEOBOX_2"/>
    <property type="match status" value="1"/>
</dbReference>
<dbReference type="PANTHER" id="PTHR14057">
    <property type="entry name" value="TRANSCRIPTION FACTOR ONECUT"/>
    <property type="match status" value="1"/>
</dbReference>
<dbReference type="Proteomes" id="UP000282613">
    <property type="component" value="Unassembled WGS sequence"/>
</dbReference>
<dbReference type="FunFam" id="1.10.10.60:FF:000054">
    <property type="entry name" value="One cut domain family member"/>
    <property type="match status" value="1"/>
</dbReference>
<dbReference type="EMBL" id="UYRS01018994">
    <property type="protein sequence ID" value="VDK41918.1"/>
    <property type="molecule type" value="Genomic_DNA"/>
</dbReference>
<evidence type="ECO:0000256" key="4">
    <source>
        <dbReference type="ARBA" id="ARBA00023125"/>
    </source>
</evidence>
<name>A0A0R3WE88_TAEAS</name>
<dbReference type="FunFam" id="1.10.260.40:FF:000005">
    <property type="entry name" value="One cut domain family member"/>
    <property type="match status" value="1"/>
</dbReference>
<feature type="compositionally biased region" description="Basic and acidic residues" evidence="11">
    <location>
        <begin position="440"/>
        <end position="452"/>
    </location>
</feature>
<evidence type="ECO:0000256" key="10">
    <source>
        <dbReference type="RuleBase" id="RU361129"/>
    </source>
</evidence>
<dbReference type="GO" id="GO:0000981">
    <property type="term" value="F:DNA-binding transcription factor activity, RNA polymerase II-specific"/>
    <property type="evidence" value="ECO:0007669"/>
    <property type="project" value="TreeGrafter"/>
</dbReference>
<reference evidence="16" key="1">
    <citation type="submission" date="2017-02" db="UniProtKB">
        <authorList>
            <consortium name="WormBaseParasite"/>
        </authorList>
    </citation>
    <scope>IDENTIFICATION</scope>
</reference>
<evidence type="ECO:0000313" key="14">
    <source>
        <dbReference type="EMBL" id="VDK41918.1"/>
    </source>
</evidence>
<keyword evidence="7 8" id="KW-0539">Nucleus</keyword>
<dbReference type="SUPFAM" id="SSF46689">
    <property type="entry name" value="Homeodomain-like"/>
    <property type="match status" value="1"/>
</dbReference>
<dbReference type="PANTHER" id="PTHR14057:SF47">
    <property type="entry name" value="HOMEOBOX PROTEIN ONECUT"/>
    <property type="match status" value="1"/>
</dbReference>
<evidence type="ECO:0000256" key="3">
    <source>
        <dbReference type="ARBA" id="ARBA00023015"/>
    </source>
</evidence>
<dbReference type="STRING" id="60517.A0A0R3WE88"/>
<sequence length="791" mass="83805">MDNRHLLNSHNELIPNGRTSIPVAPHKETSLESIFVTDSRTTPTLIPTPMNVKITAEGLKMEPGLESQLAGLQTSACGPVTMASLPISALNSSEKLNVQVSDLENIPILNPIDGRTVDLQSLTANNQSIPGVQMVKLTLINCGDQQTILLTTPSGPLSGWDQSADGLTITIPENLLGGNDLNLAGLSTVPVASIPQTQPPPLEPEPSGISDKMNYATITSLPPITSVSDKLYAQKVPTSAPSMVDSTQNYALQDLVPLLTSNGDKMKLLDKAAPSSSVFQTNTADFFQTPTVPITLNLPAESSVSLMDYATTELKIARPISPDDPSPPSNHADNLSDADRETMSPGIDCTEINTRELALQISSELKRYSIPQAVFAQKILHRSQGTLSDLLRNPKPWSKLKSGRETFKRMWKWLHEPQPQRMAELKAASTESENYPPKRKSIEVKPGEEKSVKRPRLVFTDIQRRTLHAIFKETKRPSKEMQVTIAQQLDLEVSTVANFFMNARRRSVDKWQDDNEVRQNDSPSPPHSVDATSPTQPSQAAANSQPPNLHTVSASSASSNDPLLASQVLPSDSLQDNPLLSSSAATGVDFSDSPAPPSLTPDTVVTSSLTLAGGDLPTQVPVSGGILVTTSAPSDTNSTTAVPQLLTHSMQLLPGTQGAILINTPLDTGACGGGGDDQNTGTANTATTCLISGLPVSLDSLSLPSALFSTPSTPSGPALFRAEPAADSPNPGLVLPSASTLIGHDRGVQSSGTGATAVTTTAAVPLRHIKQESPMAAGPPTHVAIPINPKK</sequence>